<dbReference type="EMBL" id="CAJNOH010001993">
    <property type="protein sequence ID" value="CAF1265458.1"/>
    <property type="molecule type" value="Genomic_DNA"/>
</dbReference>
<sequence>QQALLEVIHDLPKKFHAIQQSQLQTDLIKELSPKLDPITQSIKAIKDRFFFPLICLIE</sequence>
<dbReference type="Proteomes" id="UP000663889">
    <property type="component" value="Unassembled WGS sequence"/>
</dbReference>
<evidence type="ECO:0000313" key="8">
    <source>
        <dbReference type="Proteomes" id="UP000663889"/>
    </source>
</evidence>
<protein>
    <submittedName>
        <fullName evidence="3">Uncharacterized protein</fullName>
    </submittedName>
</protein>
<evidence type="ECO:0000313" key="4">
    <source>
        <dbReference type="EMBL" id="CAF1542913.1"/>
    </source>
</evidence>
<evidence type="ECO:0000313" key="6">
    <source>
        <dbReference type="EMBL" id="CAF4171029.1"/>
    </source>
</evidence>
<comment type="caution">
    <text evidence="3">The sequence shown here is derived from an EMBL/GenBank/DDBJ whole genome shotgun (WGS) entry which is preliminary data.</text>
</comment>
<reference evidence="3" key="1">
    <citation type="submission" date="2021-02" db="EMBL/GenBank/DDBJ databases">
        <authorList>
            <person name="Nowell W R."/>
        </authorList>
    </citation>
    <scope>NUCLEOTIDE SEQUENCE</scope>
</reference>
<dbReference type="EMBL" id="CAJNOU010007616">
    <property type="protein sequence ID" value="CAF1527393.1"/>
    <property type="molecule type" value="Genomic_DNA"/>
</dbReference>
<dbReference type="EMBL" id="CAJNOH010001960">
    <property type="protein sequence ID" value="CAF1263240.1"/>
    <property type="molecule type" value="Genomic_DNA"/>
</dbReference>
<proteinExistence type="predicted"/>
<dbReference type="Proteomes" id="UP000663854">
    <property type="component" value="Unassembled WGS sequence"/>
</dbReference>
<dbReference type="EMBL" id="CAJOBD010011688">
    <property type="protein sequence ID" value="CAF4171029.1"/>
    <property type="molecule type" value="Genomic_DNA"/>
</dbReference>
<evidence type="ECO:0000313" key="5">
    <source>
        <dbReference type="EMBL" id="CAF1545276.1"/>
    </source>
</evidence>
<dbReference type="AlphaFoldDB" id="A0A815UYS4"/>
<dbReference type="EMBL" id="CAJNOL010003078">
    <property type="protein sequence ID" value="CAF1545276.1"/>
    <property type="molecule type" value="Genomic_DNA"/>
</dbReference>
<name>A0A815UYS4_9BILA</name>
<accession>A0A815UYS4</accession>
<gene>
    <name evidence="6" type="ORF">JBS370_LOCUS35008</name>
    <name evidence="4" type="ORF">JXQ802_LOCUS43078</name>
    <name evidence="5" type="ORF">JXQ802_LOCUS43233</name>
    <name evidence="1" type="ORF">PYM288_LOCUS27988</name>
    <name evidence="2" type="ORF">PYM288_LOCUS28099</name>
    <name evidence="3" type="ORF">SEV965_LOCUS37339</name>
</gene>
<dbReference type="EMBL" id="CAJNOL010003034">
    <property type="protein sequence ID" value="CAF1542913.1"/>
    <property type="molecule type" value="Genomic_DNA"/>
</dbReference>
<feature type="non-terminal residue" evidence="3">
    <location>
        <position position="1"/>
    </location>
</feature>
<keyword evidence="7" id="KW-1185">Reference proteome</keyword>
<evidence type="ECO:0000313" key="2">
    <source>
        <dbReference type="EMBL" id="CAF1265458.1"/>
    </source>
</evidence>
<evidence type="ECO:0000313" key="1">
    <source>
        <dbReference type="EMBL" id="CAF1263240.1"/>
    </source>
</evidence>
<dbReference type="Proteomes" id="UP000663870">
    <property type="component" value="Unassembled WGS sequence"/>
</dbReference>
<dbReference type="Proteomes" id="UP000663836">
    <property type="component" value="Unassembled WGS sequence"/>
</dbReference>
<evidence type="ECO:0000313" key="7">
    <source>
        <dbReference type="Proteomes" id="UP000663870"/>
    </source>
</evidence>
<organism evidence="3 8">
    <name type="scientific">Rotaria sordida</name>
    <dbReference type="NCBI Taxonomy" id="392033"/>
    <lineage>
        <taxon>Eukaryota</taxon>
        <taxon>Metazoa</taxon>
        <taxon>Spiralia</taxon>
        <taxon>Gnathifera</taxon>
        <taxon>Rotifera</taxon>
        <taxon>Eurotatoria</taxon>
        <taxon>Bdelloidea</taxon>
        <taxon>Philodinida</taxon>
        <taxon>Philodinidae</taxon>
        <taxon>Rotaria</taxon>
    </lineage>
</organism>
<evidence type="ECO:0000313" key="3">
    <source>
        <dbReference type="EMBL" id="CAF1527393.1"/>
    </source>
</evidence>